<keyword evidence="2" id="KW-1185">Reference proteome</keyword>
<sequence>MDGMGRGNVSMVASHRLETGVAFFVESLAKPVVEPVAALAPAAEAVAGAVPSLPLSHLAILRFILASLGIPLDPLIDGSRKCVTELGPEAVGAVKSLLGALTTFG</sequence>
<reference evidence="1" key="3">
    <citation type="submission" date="2025-09" db="UniProtKB">
        <authorList>
            <consortium name="Ensembl"/>
        </authorList>
    </citation>
    <scope>IDENTIFICATION</scope>
    <source>
        <strain evidence="1">Brown Norway</strain>
    </source>
</reference>
<organism evidence="1 2">
    <name type="scientific">Rattus norvegicus</name>
    <name type="common">Rat</name>
    <dbReference type="NCBI Taxonomy" id="10116"/>
    <lineage>
        <taxon>Eukaryota</taxon>
        <taxon>Metazoa</taxon>
        <taxon>Chordata</taxon>
        <taxon>Craniata</taxon>
        <taxon>Vertebrata</taxon>
        <taxon>Euteleostomi</taxon>
        <taxon>Mammalia</taxon>
        <taxon>Eutheria</taxon>
        <taxon>Euarchontoglires</taxon>
        <taxon>Glires</taxon>
        <taxon>Rodentia</taxon>
        <taxon>Myomorpha</taxon>
        <taxon>Muroidea</taxon>
        <taxon>Muridae</taxon>
        <taxon>Murinae</taxon>
        <taxon>Rattus</taxon>
    </lineage>
</organism>
<dbReference type="RGD" id="727901">
    <property type="gene designation" value="Scgb3a1"/>
</dbReference>
<dbReference type="Pfam" id="PF20490">
    <property type="entry name" value="SCGB3A"/>
    <property type="match status" value="1"/>
</dbReference>
<dbReference type="PANTHER" id="PTHR34829">
    <property type="entry name" value="SECRETOGLOBIN FAMILY 3A MEMBER 2"/>
    <property type="match status" value="1"/>
</dbReference>
<dbReference type="Ensembl" id="ENSRNOT00000133847.1">
    <property type="protein sequence ID" value="ENSRNOP00000106263.1"/>
    <property type="gene ID" value="ENSRNOG00000002718.8"/>
</dbReference>
<protein>
    <submittedName>
        <fullName evidence="1">Secretoglobin, family 3A, member 1</fullName>
    </submittedName>
</protein>
<reference evidence="1" key="1">
    <citation type="submission" date="2024-01" db="EMBL/GenBank/DDBJ databases">
        <title>GRCr8: a new rat reference genome assembly contstructed from accurate long reads and long range scaffolding.</title>
        <authorList>
            <person name="Doris P.A."/>
            <person name="Kalbfleisch T."/>
            <person name="Li K."/>
            <person name="Howe K."/>
            <person name="Wood J."/>
        </authorList>
    </citation>
    <scope>NUCLEOTIDE SEQUENCE [LARGE SCALE GENOMIC DNA]</scope>
    <source>
        <strain evidence="1">Brown Norway</strain>
    </source>
</reference>
<dbReference type="GeneTree" id="ENSGT00420000029848"/>
<gene>
    <name evidence="1" type="primary">Scgb3a1</name>
</gene>
<name>A0ABK0LW02_RAT</name>
<dbReference type="PANTHER" id="PTHR34829:SF1">
    <property type="entry name" value="SECRETOGLOBIN FAMILY 3A MEMBER 1"/>
    <property type="match status" value="1"/>
</dbReference>
<accession>A0ABK0LW02</accession>
<evidence type="ECO:0000313" key="1">
    <source>
        <dbReference type="Ensembl" id="ENSRNOP00000106263.1"/>
    </source>
</evidence>
<reference evidence="1" key="2">
    <citation type="submission" date="2025-08" db="UniProtKB">
        <authorList>
            <consortium name="Ensembl"/>
        </authorList>
    </citation>
    <scope>IDENTIFICATION</scope>
    <source>
        <strain evidence="1">Brown Norway</strain>
    </source>
</reference>
<evidence type="ECO:0000313" key="2">
    <source>
        <dbReference type="Proteomes" id="UP000002494"/>
    </source>
</evidence>
<dbReference type="Proteomes" id="UP000002494">
    <property type="component" value="Chromosome 10"/>
</dbReference>
<proteinExistence type="predicted"/>
<dbReference type="InterPro" id="IPR040301">
    <property type="entry name" value="Secretoglobin_3A"/>
</dbReference>